<dbReference type="InterPro" id="IPR011990">
    <property type="entry name" value="TPR-like_helical_dom_sf"/>
</dbReference>
<organism evidence="2 3">
    <name type="scientific">Litoreibacter ponti</name>
    <dbReference type="NCBI Taxonomy" id="1510457"/>
    <lineage>
        <taxon>Bacteria</taxon>
        <taxon>Pseudomonadati</taxon>
        <taxon>Pseudomonadota</taxon>
        <taxon>Alphaproteobacteria</taxon>
        <taxon>Rhodobacterales</taxon>
        <taxon>Roseobacteraceae</taxon>
        <taxon>Litoreibacter</taxon>
    </lineage>
</organism>
<evidence type="ECO:0000313" key="2">
    <source>
        <dbReference type="EMBL" id="PTX57421.1"/>
    </source>
</evidence>
<keyword evidence="3" id="KW-1185">Reference proteome</keyword>
<feature type="domain" description="PIN" evidence="1">
    <location>
        <begin position="883"/>
        <end position="1030"/>
    </location>
</feature>
<dbReference type="EMBL" id="QBKS01000001">
    <property type="protein sequence ID" value="PTX57421.1"/>
    <property type="molecule type" value="Genomic_DNA"/>
</dbReference>
<protein>
    <recommendedName>
        <fullName evidence="1">PIN domain-containing protein</fullName>
    </recommendedName>
</protein>
<dbReference type="AlphaFoldDB" id="A0A2T6BMX9"/>
<proteinExistence type="predicted"/>
<accession>A0A2T6BMX9</accession>
<dbReference type="Proteomes" id="UP000243978">
    <property type="component" value="Unassembled WGS sequence"/>
</dbReference>
<dbReference type="SUPFAM" id="SSF48452">
    <property type="entry name" value="TPR-like"/>
    <property type="match status" value="1"/>
</dbReference>
<evidence type="ECO:0000313" key="3">
    <source>
        <dbReference type="Proteomes" id="UP000243978"/>
    </source>
</evidence>
<evidence type="ECO:0000259" key="1">
    <source>
        <dbReference type="Pfam" id="PF20698"/>
    </source>
</evidence>
<dbReference type="Pfam" id="PF20698">
    <property type="entry name" value="PIN-TPR-GreABC"/>
    <property type="match status" value="1"/>
</dbReference>
<name>A0A2T6BMX9_9RHOB</name>
<dbReference type="RefSeq" id="WP_107845520.1">
    <property type="nucleotide sequence ID" value="NZ_QBKS01000001.1"/>
</dbReference>
<sequence>MKFSLPSPLKRLFQADKSTNTQSVNVSGDGNTVDQSIQNFIIADKSSPLAREILEQVQKGSGETDVQSFADDTFDNDDRPEIQRILKYRNIARQGDSDTAVKLLENLKSEDPYTDGYFAFRLNFNIGVIKQNIGDFPSASVSLRAAHEFFPDHPKARTALAFAELLDGEDRSALERAKELLEIDGDHRTLAACILCHTARNLNEEVQPEDIIAEEMASEDVQAAFLEYRRGVRPETYKAELDNAFGAAPENDAIRTMWALSVLEDVKQNQAFLLGAKMPEGFEDEVEKCAEILRRDLEISLENRPPNKLLLPSQANNAAVSLRLVGKTAEAAKLLDIALEAFPSLSSDVAQVRAVLFLQDDKDHDALELIRPQADALDLQIMASEIEAKNGAVSDALERIDAVLKAGPEEGLRTHALTTKARIGINSLNREIADQALDELAAVGPELTELVLLKSAYERAFEIRTDPKDFESLPIEVHEHSQEQANLLASLNEADGWDFFIVLQTAEELLARGFFRECTDLLRDKVSFRKLSPALETLCDACVRGHLGTLAKEIDDALSPQVKETVFGWRFSSNVAYLSGVAAKAVPPARKLFEDNPKSINALEWYVQALLRTNDKNRIKRVVTRLDDAKLTGTVEDRSNYVKLLVFCGELERARAFAYRLFCENQNDAQAWLALSASVLAFGRPKDTDDSFQVDVVQDGASFEIERGDGTIQSFTLETEDDLFTLREGNIALDHPVAIAALGKTVGDDFDWPFKGNGTARITSVKHKALAAFHQIAHKFEERFPYVSGFKSVSVNFEDPSGLDEMKAMLKQRVDYAQSKAAEYLEGSYPIYILGYHLGIDPIDAFLGLYAECGIPPKVSSCSHVDQEKAQRSLLSAKKSGVIVDAAAFYLMRRLKIETAVEEEFGQIGVTQETVDVYIRRLQQLEDTSFFDSESGEKRTGNISIRDGQIIMTETSEEDVVAKLDMLSADLQWLQSRCSVLPAIAKIDPPDEVIRFRREAGGRFFDDIFTADGSGRVLISDDFHLRNWAEGLFGVPGAWMQALLFHLEEQKRIPVEKVVKGTLELQYLGEDALSTNADRLLFAAEMMASGEITEDDFAKYSSLLGQKGAEMRSHVEVALATIRGLWTIGSLSAVRAKATGIILRNLIRLQGPDARVVLDTIQTLNRNPSVGQYLQQWRVGHFLP</sequence>
<reference evidence="2 3" key="1">
    <citation type="submission" date="2018-04" db="EMBL/GenBank/DDBJ databases">
        <title>Genomic Encyclopedia of Archaeal and Bacterial Type Strains, Phase II (KMG-II): from individual species to whole genera.</title>
        <authorList>
            <person name="Goeker M."/>
        </authorList>
    </citation>
    <scope>NUCLEOTIDE SEQUENCE [LARGE SCALE GENOMIC DNA]</scope>
    <source>
        <strain evidence="2 3">DSM 100977</strain>
    </source>
</reference>
<dbReference type="InterPro" id="IPR048987">
    <property type="entry name" value="PIN-TPR-GreABC"/>
</dbReference>
<comment type="caution">
    <text evidence="2">The sequence shown here is derived from an EMBL/GenBank/DDBJ whole genome shotgun (WGS) entry which is preliminary data.</text>
</comment>
<dbReference type="Gene3D" id="1.25.40.10">
    <property type="entry name" value="Tetratricopeptide repeat domain"/>
    <property type="match status" value="1"/>
</dbReference>
<gene>
    <name evidence="2" type="ORF">C8N43_2089</name>
</gene>